<reference evidence="3" key="1">
    <citation type="submission" date="2016-06" db="EMBL/GenBank/DDBJ databases">
        <authorList>
            <person name="Varghese N."/>
            <person name="Submissions Spin"/>
        </authorList>
    </citation>
    <scope>NUCLEOTIDE SEQUENCE [LARGE SCALE GENOMIC DNA]</scope>
    <source>
        <strain evidence="3">DSM 43903</strain>
    </source>
</reference>
<proteinExistence type="predicted"/>
<dbReference type="EMBL" id="FMHZ01000002">
    <property type="protein sequence ID" value="SCL45403.1"/>
    <property type="molecule type" value="Genomic_DNA"/>
</dbReference>
<evidence type="ECO:0000313" key="2">
    <source>
        <dbReference type="EMBL" id="SCL45403.1"/>
    </source>
</evidence>
<organism evidence="2 3">
    <name type="scientific">Micromonospora citrea</name>
    <dbReference type="NCBI Taxonomy" id="47855"/>
    <lineage>
        <taxon>Bacteria</taxon>
        <taxon>Bacillati</taxon>
        <taxon>Actinomycetota</taxon>
        <taxon>Actinomycetes</taxon>
        <taxon>Micromonosporales</taxon>
        <taxon>Micromonosporaceae</taxon>
        <taxon>Micromonospora</taxon>
    </lineage>
</organism>
<keyword evidence="1" id="KW-0472">Membrane</keyword>
<name>A0A1C6TUQ7_9ACTN</name>
<dbReference type="Proteomes" id="UP000199001">
    <property type="component" value="Unassembled WGS sequence"/>
</dbReference>
<feature type="transmembrane region" description="Helical" evidence="1">
    <location>
        <begin position="28"/>
        <end position="59"/>
    </location>
</feature>
<keyword evidence="1" id="KW-0812">Transmembrane</keyword>
<keyword evidence="3" id="KW-1185">Reference proteome</keyword>
<dbReference type="RefSeq" id="WP_091095054.1">
    <property type="nucleotide sequence ID" value="NZ_FMHZ01000002.1"/>
</dbReference>
<sequence length="82" mass="8613">MAPPRTPARYHGVHRAAPRPVPAVARTVASLALLVVLATLFLDALLITVGLLTPVAASVSPLRRWLTRLAVPPARAVPAPGR</sequence>
<accession>A0A1C6TUQ7</accession>
<evidence type="ECO:0000313" key="3">
    <source>
        <dbReference type="Proteomes" id="UP000199001"/>
    </source>
</evidence>
<gene>
    <name evidence="2" type="ORF">GA0070606_0730</name>
</gene>
<protein>
    <submittedName>
        <fullName evidence="2">Uncharacterized protein</fullName>
    </submittedName>
</protein>
<dbReference type="AlphaFoldDB" id="A0A1C6TUQ7"/>
<evidence type="ECO:0000256" key="1">
    <source>
        <dbReference type="SAM" id="Phobius"/>
    </source>
</evidence>
<keyword evidence="1" id="KW-1133">Transmembrane helix</keyword>